<proteinExistence type="inferred from homology"/>
<dbReference type="InterPro" id="IPR009799">
    <property type="entry name" value="EthD_dom"/>
</dbReference>
<evidence type="ECO:0000313" key="3">
    <source>
        <dbReference type="EMBL" id="PWY83907.1"/>
    </source>
</evidence>
<dbReference type="InterPro" id="IPR011008">
    <property type="entry name" value="Dimeric_a/b-barrel"/>
</dbReference>
<dbReference type="OrthoDB" id="3454835at2759"/>
<comment type="similarity">
    <text evidence="1">Belongs to the tpcK family.</text>
</comment>
<comment type="caution">
    <text evidence="3">The sequence shown here is derived from an EMBL/GenBank/DDBJ whole genome shotgun (WGS) entry which is preliminary data.</text>
</comment>
<gene>
    <name evidence="3" type="ORF">BO94DRAFT_519513</name>
</gene>
<sequence length="153" mass="17663">MSSTNPQPQPQPLLKITVLHYRKPGVSEADFMRWIQEDHIQRAARIIQKHNVVHYTQYLTPSSAQEIFLPDLAHKPGWKMADFDAVISYYVRSPDDMRALLSDPEWREEVNAREEAWADVHNVVTMVGWETVYIRDGEVVGEAMRSGTRSSKL</sequence>
<accession>A0A317WF89</accession>
<dbReference type="AlphaFoldDB" id="A0A317WF89"/>
<evidence type="ECO:0000256" key="1">
    <source>
        <dbReference type="ARBA" id="ARBA00005986"/>
    </source>
</evidence>
<dbReference type="Pfam" id="PF07110">
    <property type="entry name" value="EthD"/>
    <property type="match status" value="1"/>
</dbReference>
<protein>
    <recommendedName>
        <fullName evidence="2">EthD domain-containing protein</fullName>
    </recommendedName>
</protein>
<dbReference type="EMBL" id="MSFK01000018">
    <property type="protein sequence ID" value="PWY83907.1"/>
    <property type="molecule type" value="Genomic_DNA"/>
</dbReference>
<name>A0A317WF89_9EURO</name>
<dbReference type="Proteomes" id="UP000246702">
    <property type="component" value="Unassembled WGS sequence"/>
</dbReference>
<evidence type="ECO:0000259" key="2">
    <source>
        <dbReference type="Pfam" id="PF07110"/>
    </source>
</evidence>
<feature type="domain" description="EthD" evidence="2">
    <location>
        <begin position="23"/>
        <end position="120"/>
    </location>
</feature>
<dbReference type="STRING" id="1450535.A0A317WF89"/>
<evidence type="ECO:0000313" key="4">
    <source>
        <dbReference type="Proteomes" id="UP000246702"/>
    </source>
</evidence>
<keyword evidence="4" id="KW-1185">Reference proteome</keyword>
<dbReference type="SUPFAM" id="SSF54909">
    <property type="entry name" value="Dimeric alpha+beta barrel"/>
    <property type="match status" value="1"/>
</dbReference>
<dbReference type="RefSeq" id="XP_025466375.1">
    <property type="nucleotide sequence ID" value="XM_025610074.1"/>
</dbReference>
<organism evidence="3 4">
    <name type="scientific">Aspergillus sclerotioniger CBS 115572</name>
    <dbReference type="NCBI Taxonomy" id="1450535"/>
    <lineage>
        <taxon>Eukaryota</taxon>
        <taxon>Fungi</taxon>
        <taxon>Dikarya</taxon>
        <taxon>Ascomycota</taxon>
        <taxon>Pezizomycotina</taxon>
        <taxon>Eurotiomycetes</taxon>
        <taxon>Eurotiomycetidae</taxon>
        <taxon>Eurotiales</taxon>
        <taxon>Aspergillaceae</taxon>
        <taxon>Aspergillus</taxon>
        <taxon>Aspergillus subgen. Circumdati</taxon>
    </lineage>
</organism>
<reference evidence="3 4" key="1">
    <citation type="submission" date="2016-12" db="EMBL/GenBank/DDBJ databases">
        <title>The genomes of Aspergillus section Nigri reveals drivers in fungal speciation.</title>
        <authorList>
            <consortium name="DOE Joint Genome Institute"/>
            <person name="Vesth T.C."/>
            <person name="Nybo J."/>
            <person name="Theobald S."/>
            <person name="Brandl J."/>
            <person name="Frisvad J.C."/>
            <person name="Nielsen K.F."/>
            <person name="Lyhne E.K."/>
            <person name="Kogle M.E."/>
            <person name="Kuo A."/>
            <person name="Riley R."/>
            <person name="Clum A."/>
            <person name="Nolan M."/>
            <person name="Lipzen A."/>
            <person name="Salamov A."/>
            <person name="Henrissat B."/>
            <person name="Wiebenga A."/>
            <person name="De Vries R.P."/>
            <person name="Grigoriev I.V."/>
            <person name="Mortensen U.H."/>
            <person name="Andersen M.R."/>
            <person name="Baker S.E."/>
        </authorList>
    </citation>
    <scope>NUCLEOTIDE SEQUENCE [LARGE SCALE GENOMIC DNA]</scope>
    <source>
        <strain evidence="3 4">CBS 115572</strain>
    </source>
</reference>
<dbReference type="Gene3D" id="3.30.70.100">
    <property type="match status" value="1"/>
</dbReference>
<dbReference type="GeneID" id="37112217"/>
<dbReference type="GO" id="GO:0016491">
    <property type="term" value="F:oxidoreductase activity"/>
    <property type="evidence" value="ECO:0007669"/>
    <property type="project" value="InterPro"/>
</dbReference>